<keyword evidence="2" id="KW-1185">Reference proteome</keyword>
<accession>A0A0U1P4I1</accession>
<dbReference type="RefSeq" id="WP_281177062.1">
    <property type="nucleotide sequence ID" value="NZ_CVRB01000007.1"/>
</dbReference>
<dbReference type="STRING" id="1499688.BN000_05196"/>
<evidence type="ECO:0000313" key="1">
    <source>
        <dbReference type="EMBL" id="CRK85126.1"/>
    </source>
</evidence>
<gene>
    <name evidence="1" type="ORF">BN000_05196</name>
</gene>
<dbReference type="Proteomes" id="UP000199087">
    <property type="component" value="Unassembled WGS sequence"/>
</dbReference>
<sequence>MVYNTEELELVYALSTNNVIIKNGTDKIGCVVMVEVYVCV</sequence>
<dbReference type="EMBL" id="CVRB01000007">
    <property type="protein sequence ID" value="CRK85126.1"/>
    <property type="molecule type" value="Genomic_DNA"/>
</dbReference>
<proteinExistence type="predicted"/>
<protein>
    <submittedName>
        <fullName evidence="1">Uncharacterized protein</fullName>
    </submittedName>
</protein>
<dbReference type="AlphaFoldDB" id="A0A0U1P4I1"/>
<organism evidence="1 2">
    <name type="scientific">Neobacillus massiliamazoniensis</name>
    <dbReference type="NCBI Taxonomy" id="1499688"/>
    <lineage>
        <taxon>Bacteria</taxon>
        <taxon>Bacillati</taxon>
        <taxon>Bacillota</taxon>
        <taxon>Bacilli</taxon>
        <taxon>Bacillales</taxon>
        <taxon>Bacillaceae</taxon>
        <taxon>Neobacillus</taxon>
    </lineage>
</organism>
<name>A0A0U1P4I1_9BACI</name>
<reference evidence="2" key="1">
    <citation type="submission" date="2015-05" db="EMBL/GenBank/DDBJ databases">
        <authorList>
            <person name="Urmite Genomes"/>
        </authorList>
    </citation>
    <scope>NUCLEOTIDE SEQUENCE [LARGE SCALE GENOMIC DNA]</scope>
    <source>
        <strain evidence="2">LF1</strain>
    </source>
</reference>
<evidence type="ECO:0000313" key="2">
    <source>
        <dbReference type="Proteomes" id="UP000199087"/>
    </source>
</evidence>